<dbReference type="InterPro" id="IPR036219">
    <property type="entry name" value="eEF-1beta-like_sf"/>
</dbReference>
<dbReference type="PIRSF" id="PIRSF006521">
    <property type="entry name" value="Transl_elong_EF1B_B_arc"/>
    <property type="match status" value="1"/>
</dbReference>
<evidence type="ECO:0000256" key="2">
    <source>
        <dbReference type="ARBA" id="ARBA00007411"/>
    </source>
</evidence>
<dbReference type="GO" id="GO:0003746">
    <property type="term" value="F:translation elongation factor activity"/>
    <property type="evidence" value="ECO:0007669"/>
    <property type="project" value="UniProtKB-UniRule"/>
</dbReference>
<dbReference type="InterPro" id="IPR014717">
    <property type="entry name" value="Transl_elong_EF1B/ribsomal_bS6"/>
</dbReference>
<dbReference type="Gene3D" id="3.30.70.60">
    <property type="match status" value="1"/>
</dbReference>
<reference evidence="8 9" key="1">
    <citation type="journal article" date="2015" name="Appl. Environ. Microbiol.">
        <title>Nanoarchaeota, Their Sulfolobales Host, and Nanoarchaeota Virus Distribution across Yellowstone National Park Hot Springs.</title>
        <authorList>
            <person name="Munson-McGee J.H."/>
            <person name="Field E.K."/>
            <person name="Bateson M."/>
            <person name="Rooney C."/>
            <person name="Stepanauskas R."/>
            <person name="Young M.J."/>
        </authorList>
    </citation>
    <scope>NUCLEOTIDE SEQUENCE [LARGE SCALE GENOMIC DNA]</scope>
    <source>
        <strain evidence="8">SCGC AC-742_N10</strain>
    </source>
</reference>
<dbReference type="HAMAP" id="MF_00043">
    <property type="entry name" value="EF1_beta"/>
    <property type="match status" value="1"/>
</dbReference>
<evidence type="ECO:0000256" key="4">
    <source>
        <dbReference type="ARBA" id="ARBA00022768"/>
    </source>
</evidence>
<dbReference type="SUPFAM" id="SSF54984">
    <property type="entry name" value="eEF-1beta-like"/>
    <property type="match status" value="1"/>
</dbReference>
<dbReference type="NCBIfam" id="TIGR00489">
    <property type="entry name" value="aEF-1_beta"/>
    <property type="match status" value="1"/>
</dbReference>
<evidence type="ECO:0000256" key="5">
    <source>
        <dbReference type="ARBA" id="ARBA00022917"/>
    </source>
</evidence>
<evidence type="ECO:0000259" key="7">
    <source>
        <dbReference type="SMART" id="SM00888"/>
    </source>
</evidence>
<evidence type="ECO:0000256" key="1">
    <source>
        <dbReference type="ARBA" id="ARBA00003815"/>
    </source>
</evidence>
<dbReference type="NCBIfam" id="NF001670">
    <property type="entry name" value="PRK00435.1"/>
    <property type="match status" value="1"/>
</dbReference>
<dbReference type="EMBL" id="QEFD01000232">
    <property type="protein sequence ID" value="PVU74205.1"/>
    <property type="molecule type" value="Genomic_DNA"/>
</dbReference>
<gene>
    <name evidence="6" type="primary">ef1b</name>
    <name evidence="8" type="ORF">DDW13_08590</name>
</gene>
<name>A0A2T9X2D5_9CREN</name>
<evidence type="ECO:0000313" key="9">
    <source>
        <dbReference type="Proteomes" id="UP000245638"/>
    </source>
</evidence>
<keyword evidence="4 6" id="KW-0251">Elongation factor</keyword>
<dbReference type="CDD" id="cd00292">
    <property type="entry name" value="EF1B"/>
    <property type="match status" value="1"/>
</dbReference>
<dbReference type="InterPro" id="IPR004542">
    <property type="entry name" value="Transl_elong_EF1B_B_arc"/>
</dbReference>
<organism evidence="8 9">
    <name type="scientific">Acidianus hospitalis</name>
    <dbReference type="NCBI Taxonomy" id="563177"/>
    <lineage>
        <taxon>Archaea</taxon>
        <taxon>Thermoproteota</taxon>
        <taxon>Thermoprotei</taxon>
        <taxon>Sulfolobales</taxon>
        <taxon>Sulfolobaceae</taxon>
        <taxon>Acidianus</taxon>
    </lineage>
</organism>
<dbReference type="InterPro" id="IPR014038">
    <property type="entry name" value="EF1B_bsu/dsu_GNE"/>
</dbReference>
<comment type="similarity">
    <text evidence="2 6">Belongs to the EF-1-beta/EF-1-delta family.</text>
</comment>
<feature type="domain" description="Translation elongation factor EF1B beta/delta subunit guanine nucleotide exchange" evidence="7">
    <location>
        <begin position="3"/>
        <end position="89"/>
    </location>
</feature>
<comment type="caution">
    <text evidence="8">The sequence shown here is derived from an EMBL/GenBank/DDBJ whole genome shotgun (WGS) entry which is preliminary data.</text>
</comment>
<dbReference type="PANTHER" id="PTHR39647">
    <property type="entry name" value="ELONGATION FACTOR 1-BETA"/>
    <property type="match status" value="1"/>
</dbReference>
<sequence length="91" mass="10033">MTDVLVVLKVFPDSDEVNLDKLAEEITKKLPQNYSIVRKETEPIAFGLQALVLYVKMPEETEGGTDTLEEIASNIEGVSHAEVVGITRLGF</sequence>
<dbReference type="Proteomes" id="UP000245638">
    <property type="component" value="Unassembled WGS sequence"/>
</dbReference>
<comment type="function">
    <text evidence="1 6">Promotes the exchange of GDP for GTP in EF-1-alpha/GDP, thus allowing the regeneration of EF-1-alpha/GTP that could then be used to form the ternary complex EF-1-alpha/GTP/AAtRNA.</text>
</comment>
<dbReference type="Pfam" id="PF00736">
    <property type="entry name" value="EF1_GNE"/>
    <property type="match status" value="1"/>
</dbReference>
<dbReference type="SMART" id="SM00888">
    <property type="entry name" value="EF1_GNE"/>
    <property type="match status" value="1"/>
</dbReference>
<evidence type="ECO:0000256" key="6">
    <source>
        <dbReference type="HAMAP-Rule" id="MF_00043"/>
    </source>
</evidence>
<evidence type="ECO:0000313" key="8">
    <source>
        <dbReference type="EMBL" id="PVU74205.1"/>
    </source>
</evidence>
<keyword evidence="5 6" id="KW-0648">Protein biosynthesis</keyword>
<proteinExistence type="inferred from homology"/>
<dbReference type="AlphaFoldDB" id="A0A2T9X2D5"/>
<dbReference type="PANTHER" id="PTHR39647:SF1">
    <property type="entry name" value="ELONGATION FACTOR 1-BETA"/>
    <property type="match status" value="1"/>
</dbReference>
<evidence type="ECO:0000256" key="3">
    <source>
        <dbReference type="ARBA" id="ARBA00017600"/>
    </source>
</evidence>
<protein>
    <recommendedName>
        <fullName evidence="3 6">Elongation factor 1-beta</fullName>
        <shortName evidence="6">EF-1-beta</shortName>
    </recommendedName>
    <alternativeName>
        <fullName evidence="6">aEF-1beta</fullName>
    </alternativeName>
</protein>
<accession>A0A2T9X2D5</accession>